<evidence type="ECO:0000256" key="1">
    <source>
        <dbReference type="SAM" id="MobiDB-lite"/>
    </source>
</evidence>
<accession>A0AAE3QVQ3</accession>
<keyword evidence="2" id="KW-0449">Lipoprotein</keyword>
<dbReference type="Pfam" id="PF12771">
    <property type="entry name" value="SusD-like_2"/>
    <property type="match status" value="1"/>
</dbReference>
<dbReference type="InterPro" id="IPR011990">
    <property type="entry name" value="TPR-like_helical_dom_sf"/>
</dbReference>
<evidence type="ECO:0000313" key="3">
    <source>
        <dbReference type="Proteomes" id="UP001241110"/>
    </source>
</evidence>
<feature type="compositionally biased region" description="Polar residues" evidence="1">
    <location>
        <begin position="439"/>
        <end position="452"/>
    </location>
</feature>
<dbReference type="Proteomes" id="UP001241110">
    <property type="component" value="Unassembled WGS sequence"/>
</dbReference>
<dbReference type="EMBL" id="JASJOS010000034">
    <property type="protein sequence ID" value="MDJ1486307.1"/>
    <property type="molecule type" value="Genomic_DNA"/>
</dbReference>
<organism evidence="2 3">
    <name type="scientific">Xanthocytophaga flava</name>
    <dbReference type="NCBI Taxonomy" id="3048013"/>
    <lineage>
        <taxon>Bacteria</taxon>
        <taxon>Pseudomonadati</taxon>
        <taxon>Bacteroidota</taxon>
        <taxon>Cytophagia</taxon>
        <taxon>Cytophagales</taxon>
        <taxon>Rhodocytophagaceae</taxon>
        <taxon>Xanthocytophaga</taxon>
    </lineage>
</organism>
<dbReference type="SUPFAM" id="SSF48452">
    <property type="entry name" value="TPR-like"/>
    <property type="match status" value="1"/>
</dbReference>
<comment type="caution">
    <text evidence="2">The sequence shown here is derived from an EMBL/GenBank/DDBJ whole genome shotgun (WGS) entry which is preliminary data.</text>
</comment>
<name>A0AAE3QVQ3_9BACT</name>
<dbReference type="InterPro" id="IPR041662">
    <property type="entry name" value="SusD-like_2"/>
</dbReference>
<protein>
    <submittedName>
        <fullName evidence="2">SusD/RagB family nutrient-binding outer membrane lipoprotein</fullName>
    </submittedName>
</protein>
<sequence>MKYIKLSLVAAFLIICTGCDKYLDVNSNPNNPEDVQEKLILSPVEYNLAQGVVGGWASVHVNHFMQTVALNQPVPNVGTYLLANTDENDTWYYLYTICLQNLHLLNSKAEANSNLKYAGIAKVLTAYCLGYGTTLWGDIPYSEAFAGSGNFYPTYDSQEDIYKTIQDLLDKGIANLEAGAGLTPGSDDYLYNGDADKWIRAAYTLKARYYMHLTKAPGYNAATQAGLALAALEKGMQSNDDDLEFPYPGGAGTQNRWYSNFLPVETLIMSAHTVNLLKDRQDPRISKLVALSEEDGVYRGREIGTEGIGSLGSYSIGGQFYAGEASSLVLINYREALFLKAEADLLTDGYAAAQDSYAAAIQADMSKLGVSESSAAYLASRGTLTASNALERIMEEKSIANIFSVEVFSDWRRTGYPALNLVPHALFTAIPRRLIYPNSEISTNPQPQQSATLKDRVWSDPE</sequence>
<reference evidence="2" key="1">
    <citation type="submission" date="2023-05" db="EMBL/GenBank/DDBJ databases">
        <authorList>
            <person name="Zhang X."/>
        </authorList>
    </citation>
    <scope>NUCLEOTIDE SEQUENCE</scope>
    <source>
        <strain evidence="2">YF14B1</strain>
    </source>
</reference>
<feature type="compositionally biased region" description="Basic and acidic residues" evidence="1">
    <location>
        <begin position="453"/>
        <end position="462"/>
    </location>
</feature>
<feature type="region of interest" description="Disordered" evidence="1">
    <location>
        <begin position="439"/>
        <end position="462"/>
    </location>
</feature>
<proteinExistence type="predicted"/>
<dbReference type="AlphaFoldDB" id="A0AAE3QVQ3"/>
<dbReference type="Gene3D" id="1.25.40.390">
    <property type="match status" value="1"/>
</dbReference>
<gene>
    <name evidence="2" type="ORF">QNI16_37855</name>
</gene>
<evidence type="ECO:0000313" key="2">
    <source>
        <dbReference type="EMBL" id="MDJ1486307.1"/>
    </source>
</evidence>
<dbReference type="RefSeq" id="WP_313989795.1">
    <property type="nucleotide sequence ID" value="NZ_JASJOS010000034.1"/>
</dbReference>